<name>B2CSN6_TAXCU</name>
<evidence type="ECO:0000259" key="10">
    <source>
        <dbReference type="PROSITE" id="PS51032"/>
    </source>
</evidence>
<feature type="compositionally biased region" description="Basic residues" evidence="9">
    <location>
        <begin position="30"/>
        <end position="41"/>
    </location>
</feature>
<dbReference type="PANTHER" id="PTHR31241:SF62">
    <property type="entry name" value="DEHYDRATION-RESPONSIVE ELEMENT-BINDING PROTEIN 2D"/>
    <property type="match status" value="1"/>
</dbReference>
<dbReference type="FunFam" id="3.30.730.10:FF:000001">
    <property type="entry name" value="Ethylene-responsive transcription factor 2"/>
    <property type="match status" value="1"/>
</dbReference>
<dbReference type="AlphaFoldDB" id="B2CSN6"/>
<dbReference type="PANTHER" id="PTHR31241">
    <property type="entry name" value="DEHYDRATION-RESPONSIVE ELEMENT-BINDING PROTEIN 2C"/>
    <property type="match status" value="1"/>
</dbReference>
<organism evidence="11">
    <name type="scientific">Taxus cuspidata</name>
    <name type="common">Japanese yew</name>
    <dbReference type="NCBI Taxonomy" id="99806"/>
    <lineage>
        <taxon>Eukaryota</taxon>
        <taxon>Viridiplantae</taxon>
        <taxon>Streptophyta</taxon>
        <taxon>Embryophyta</taxon>
        <taxon>Tracheophyta</taxon>
        <taxon>Spermatophyta</taxon>
        <taxon>Pinopsida</taxon>
        <taxon>Pinidae</taxon>
        <taxon>Conifers II</taxon>
        <taxon>Cupressales</taxon>
        <taxon>Taxaceae</taxon>
        <taxon>Taxus</taxon>
    </lineage>
</organism>
<dbReference type="GO" id="GO:0006950">
    <property type="term" value="P:response to stress"/>
    <property type="evidence" value="ECO:0007669"/>
    <property type="project" value="TreeGrafter"/>
</dbReference>
<dbReference type="GO" id="GO:0003700">
    <property type="term" value="F:DNA-binding transcription factor activity"/>
    <property type="evidence" value="ECO:0007669"/>
    <property type="project" value="InterPro"/>
</dbReference>
<comment type="similarity">
    <text evidence="8">Belongs to the AP2/ERF transcription factor family. ERF subfamily.</text>
</comment>
<dbReference type="Gene3D" id="3.30.730.10">
    <property type="entry name" value="AP2/ERF domain"/>
    <property type="match status" value="1"/>
</dbReference>
<evidence type="ECO:0000256" key="7">
    <source>
        <dbReference type="ARBA" id="ARBA00023242"/>
    </source>
</evidence>
<reference evidence="11" key="1">
    <citation type="submission" date="2008-03" db="EMBL/GenBank/DDBJ databases">
        <title>Functional and phylogenetic analysis of a DREB gene in Taxus cuspidata.</title>
        <authorList>
            <person name="Dai Y."/>
            <person name="Qin Q."/>
            <person name="Dai D."/>
            <person name="Jin Y."/>
            <person name="Tang K."/>
        </authorList>
    </citation>
    <scope>NUCLEOTIDE SEQUENCE</scope>
</reference>
<dbReference type="InterPro" id="IPR016177">
    <property type="entry name" value="DNA-bd_dom_sf"/>
</dbReference>
<evidence type="ECO:0000256" key="1">
    <source>
        <dbReference type="ARBA" id="ARBA00004123"/>
    </source>
</evidence>
<proteinExistence type="evidence at transcript level"/>
<evidence type="ECO:0000256" key="6">
    <source>
        <dbReference type="ARBA" id="ARBA00023163"/>
    </source>
</evidence>
<keyword evidence="3" id="KW-0346">Stress response</keyword>
<sequence length="410" mass="43745">MAVNCGNKRKLNVAQKLAKWAQNDAKLVKKAPPKGSKKGCMKGKGGPENGRCKYRGVRQRTWGKWVAEIRQPNRGDRLWLGTFPTAEEAALAYDNAARIMYGSCARLNRPQIHDGFKDSLPAEDSSDSAVMGSDFTQVPQIDISSGNHANNLSIFASVIENNIPTISQFAPSQATPLEEAQNAQRSTMPEPSVIGADIAKILQTGPCSTFGSSVIEVGYGGIPYSICSSSGSPVNELGNGGIMGNGGIVGNGGIPHSMPGKCEVGDGGMPLSMPEKGGMPDSMPGKCKAEPGQCEVVNGGMPHSMPGQSEDFMGMNNLSSIKIEEFTSAGTETCNTCDWSCMGWGSPNMEEMFDGDEVLRILNAGGGDTGTDMNTLPFEDFWLKENEDLRDLSPSEHLQDLGILQDILRD</sequence>
<keyword evidence="4" id="KW-0238">DNA-binding</keyword>
<evidence type="ECO:0000256" key="5">
    <source>
        <dbReference type="ARBA" id="ARBA00023159"/>
    </source>
</evidence>
<dbReference type="GO" id="GO:0005634">
    <property type="term" value="C:nucleus"/>
    <property type="evidence" value="ECO:0007669"/>
    <property type="project" value="UniProtKB-SubCell"/>
</dbReference>
<dbReference type="InterPro" id="IPR036955">
    <property type="entry name" value="AP2/ERF_dom_sf"/>
</dbReference>
<evidence type="ECO:0000256" key="9">
    <source>
        <dbReference type="SAM" id="MobiDB-lite"/>
    </source>
</evidence>
<protein>
    <submittedName>
        <fullName evidence="11">DREB protein</fullName>
    </submittedName>
</protein>
<dbReference type="Pfam" id="PF00847">
    <property type="entry name" value="AP2"/>
    <property type="match status" value="1"/>
</dbReference>
<keyword evidence="7" id="KW-0539">Nucleus</keyword>
<dbReference type="CDD" id="cd00018">
    <property type="entry name" value="AP2"/>
    <property type="match status" value="1"/>
</dbReference>
<evidence type="ECO:0000313" key="11">
    <source>
        <dbReference type="EMBL" id="ACB30552.1"/>
    </source>
</evidence>
<dbReference type="PRINTS" id="PR00367">
    <property type="entry name" value="ETHRSPELEMNT"/>
</dbReference>
<keyword evidence="2" id="KW-0805">Transcription regulation</keyword>
<dbReference type="GO" id="GO:0000976">
    <property type="term" value="F:transcription cis-regulatory region binding"/>
    <property type="evidence" value="ECO:0007669"/>
    <property type="project" value="TreeGrafter"/>
</dbReference>
<evidence type="ECO:0000256" key="3">
    <source>
        <dbReference type="ARBA" id="ARBA00023016"/>
    </source>
</evidence>
<dbReference type="EMBL" id="EU549861">
    <property type="protein sequence ID" value="ACB30552.1"/>
    <property type="molecule type" value="mRNA"/>
</dbReference>
<dbReference type="GO" id="GO:0045893">
    <property type="term" value="P:positive regulation of DNA-templated transcription"/>
    <property type="evidence" value="ECO:0007669"/>
    <property type="project" value="TreeGrafter"/>
</dbReference>
<keyword evidence="5" id="KW-0010">Activator</keyword>
<feature type="region of interest" description="Disordered" evidence="9">
    <location>
        <begin position="30"/>
        <end position="52"/>
    </location>
</feature>
<dbReference type="SMART" id="SM00380">
    <property type="entry name" value="AP2"/>
    <property type="match status" value="1"/>
</dbReference>
<feature type="domain" description="AP2/ERF" evidence="10">
    <location>
        <begin position="53"/>
        <end position="110"/>
    </location>
</feature>
<evidence type="ECO:0000256" key="2">
    <source>
        <dbReference type="ARBA" id="ARBA00023015"/>
    </source>
</evidence>
<evidence type="ECO:0000256" key="8">
    <source>
        <dbReference type="ARBA" id="ARBA00024343"/>
    </source>
</evidence>
<comment type="subcellular location">
    <subcellularLocation>
        <location evidence="1">Nucleus</location>
    </subcellularLocation>
</comment>
<dbReference type="InterPro" id="IPR001471">
    <property type="entry name" value="AP2/ERF_dom"/>
</dbReference>
<keyword evidence="6" id="KW-0804">Transcription</keyword>
<accession>B2CSN6</accession>
<dbReference type="SUPFAM" id="SSF54171">
    <property type="entry name" value="DNA-binding domain"/>
    <property type="match status" value="1"/>
</dbReference>
<dbReference type="PROSITE" id="PS51032">
    <property type="entry name" value="AP2_ERF"/>
    <property type="match status" value="1"/>
</dbReference>
<evidence type="ECO:0000256" key="4">
    <source>
        <dbReference type="ARBA" id="ARBA00023125"/>
    </source>
</evidence>